<feature type="compositionally biased region" description="Polar residues" evidence="2">
    <location>
        <begin position="475"/>
        <end position="487"/>
    </location>
</feature>
<feature type="compositionally biased region" description="Basic residues" evidence="2">
    <location>
        <begin position="1289"/>
        <end position="1300"/>
    </location>
</feature>
<keyword evidence="5" id="KW-1185">Reference proteome</keyword>
<dbReference type="Gene3D" id="3.30.70.330">
    <property type="match status" value="1"/>
</dbReference>
<dbReference type="OrthoDB" id="3800936at2759"/>
<dbReference type="InterPro" id="IPR012677">
    <property type="entry name" value="Nucleotide-bd_a/b_plait_sf"/>
</dbReference>
<dbReference type="SUPFAM" id="SSF54928">
    <property type="entry name" value="RNA-binding domain, RBD"/>
    <property type="match status" value="1"/>
</dbReference>
<feature type="region of interest" description="Disordered" evidence="2">
    <location>
        <begin position="1"/>
        <end position="48"/>
    </location>
</feature>
<keyword evidence="1" id="KW-0694">RNA-binding</keyword>
<evidence type="ECO:0000259" key="3">
    <source>
        <dbReference type="PROSITE" id="PS50102"/>
    </source>
</evidence>
<feature type="region of interest" description="Disordered" evidence="2">
    <location>
        <begin position="681"/>
        <end position="798"/>
    </location>
</feature>
<dbReference type="InterPro" id="IPR035979">
    <property type="entry name" value="RBD_domain_sf"/>
</dbReference>
<feature type="region of interest" description="Disordered" evidence="2">
    <location>
        <begin position="71"/>
        <end position="94"/>
    </location>
</feature>
<evidence type="ECO:0000313" key="4">
    <source>
        <dbReference type="EMBL" id="KAF9738176.1"/>
    </source>
</evidence>
<feature type="compositionally biased region" description="Polar residues" evidence="2">
    <location>
        <begin position="965"/>
        <end position="978"/>
    </location>
</feature>
<protein>
    <recommendedName>
        <fullName evidence="3">RRM domain-containing protein</fullName>
    </recommendedName>
</protein>
<dbReference type="PROSITE" id="PS50102">
    <property type="entry name" value="RRM"/>
    <property type="match status" value="1"/>
</dbReference>
<evidence type="ECO:0000313" key="5">
    <source>
        <dbReference type="Proteomes" id="UP000756921"/>
    </source>
</evidence>
<evidence type="ECO:0000256" key="1">
    <source>
        <dbReference type="PROSITE-ProRule" id="PRU00176"/>
    </source>
</evidence>
<feature type="region of interest" description="Disordered" evidence="2">
    <location>
        <begin position="241"/>
        <end position="262"/>
    </location>
</feature>
<feature type="compositionally biased region" description="Polar residues" evidence="2">
    <location>
        <begin position="908"/>
        <end position="930"/>
    </location>
</feature>
<accession>A0A9P6KTQ4</accession>
<feature type="compositionally biased region" description="Basic and acidic residues" evidence="2">
    <location>
        <begin position="778"/>
        <end position="792"/>
    </location>
</feature>
<feature type="region of interest" description="Disordered" evidence="2">
    <location>
        <begin position="852"/>
        <end position="991"/>
    </location>
</feature>
<dbReference type="Proteomes" id="UP000756921">
    <property type="component" value="Unassembled WGS sequence"/>
</dbReference>
<feature type="compositionally biased region" description="Polar residues" evidence="2">
    <location>
        <begin position="854"/>
        <end position="864"/>
    </location>
</feature>
<sequence>MANVERPPSAASPAAAAPMSTPDSTPATGKAALDTAPTDSSPADSEKTVIAAGCSARASPLLRRMTAQPGTGAAVFSTDGGRHPRRNPPFPPPPVIVRSDKIQGVFEFAGYWRKKCPEFYHCFFPQAGWTITDLWDDADIHLESPGFLEDVLGVICHDNLVSVTKFAQAWGPLNPEKLEKLAKYTDLMYHANDPFAIVDEIFTKGEQDDCPRHFLYHATWALRQGMQTYMMKRHAAQSVSSVGPASKAESLSPTINDRTTNAELSSGPAVFVRPQSAFPGSSFSVPGSVQSAANGSLMRQPSFPPSQIQGPLPHAGDVLFITHPAPMIAGPFPGPSRHTKRRDRSGTNPYTQTSHIPGFVENGRPSGEQPRHLSGASLNGGTVHRYGPPMLGPFNPFPPGARLPSNTSLISPPMHPNQVEHMQMMPRVAIFPPPGLLPPQPLDPAYQQYAPTPFVDVSNNLQCPQGRNTDAHVIQRSNSQSAKTSGLFNPYGAERPDKAGFTSTGPRKVSRGNYSNNAGRGRKSSAGTFDRSLYGSYPSEPPGNGMRGGSGQFCEGPQVRQVSNTHELDPNIVNDKQFGCSYDFIGPQNDTVRLLYVKNLPEDVESSQLRAAVLECTGIGPATIQIKRSFDPKDFVQAFVGFDTVDEARTALEAVNAKNLKFRDRELQVSVARRYFQYPMSSQQPRGASHEFRRPVESNVAPRKSIQYSPQDARSDLHRVNKPQQPDHPAARGSPEARKAKKNLPTKDHTACMDPQSEIAEFVDSSSNSTSNVETGDSTEHDEPSSQDRKTDMSASTVVTVPIEKVPEKGPVNVFEETPTNGVETAPVNAVDEASINATIVDTITEEHAAAASELQQGPPQDSAQAVPDRISQLMTTERQGSLLSSPTKVASPLPADQMENPNEEPNVVSSPAEDSQVQDIAATSSAQDETPSDDDLKNDLSFHSAQESQPDGDDDDTQKGPGASATNIETELSSQAAPNEAHEAAGLQSCKSFNEPELDATMLQGSPCKKYIPTTSELYQTLTETAKKHGIKQIESLNPYSKTFRALQKKGKQAKKKEQKKKIKTESHADNTSAEAKGGATNANGTKKGPAQEQSDESSGKQSRRMSHVAPKQNLEAQHPMEVQESEGALEPAGSPQTVQSHEKEDVQASGANATFPSIELATQQEAANQGQEMGKKPKKIPSKIAVPNLDVLPPTSEATPPHTAYFSVTSPTPEKADVVREDDEVPREHEMVKAEMAAPHDSASIASSTTLRGSPPLMSLSPTANEFHTPLQTPTALGTMLGEAAKKNKKKKKSKKKSGNGSSTEPLQQEPFHDQLSHIENTKTGYYSLRNDQLPAREVLERRDDKVCVFPAPSPPAAAR</sequence>
<feature type="compositionally biased region" description="Polar residues" evidence="2">
    <location>
        <begin position="873"/>
        <end position="889"/>
    </location>
</feature>
<dbReference type="Pfam" id="PF00076">
    <property type="entry name" value="RRM_1"/>
    <property type="match status" value="1"/>
</dbReference>
<name>A0A9P6KTQ4_9PLEO</name>
<evidence type="ECO:0000256" key="2">
    <source>
        <dbReference type="SAM" id="MobiDB-lite"/>
    </source>
</evidence>
<feature type="compositionally biased region" description="Basic residues" evidence="2">
    <location>
        <begin position="1048"/>
        <end position="1064"/>
    </location>
</feature>
<dbReference type="GO" id="GO:0003723">
    <property type="term" value="F:RNA binding"/>
    <property type="evidence" value="ECO:0007669"/>
    <property type="project" value="UniProtKB-UniRule"/>
</dbReference>
<feature type="compositionally biased region" description="Basic and acidic residues" evidence="2">
    <location>
        <begin position="1313"/>
        <end position="1323"/>
    </location>
</feature>
<feature type="region of interest" description="Disordered" evidence="2">
    <location>
        <begin position="331"/>
        <end position="409"/>
    </location>
</feature>
<feature type="compositionally biased region" description="Polar residues" evidence="2">
    <location>
        <begin position="346"/>
        <end position="355"/>
    </location>
</feature>
<organism evidence="4 5">
    <name type="scientific">Paraphaeosphaeria minitans</name>
    <dbReference type="NCBI Taxonomy" id="565426"/>
    <lineage>
        <taxon>Eukaryota</taxon>
        <taxon>Fungi</taxon>
        <taxon>Dikarya</taxon>
        <taxon>Ascomycota</taxon>
        <taxon>Pezizomycotina</taxon>
        <taxon>Dothideomycetes</taxon>
        <taxon>Pleosporomycetidae</taxon>
        <taxon>Pleosporales</taxon>
        <taxon>Massarineae</taxon>
        <taxon>Didymosphaeriaceae</taxon>
        <taxon>Paraphaeosphaeria</taxon>
    </lineage>
</organism>
<dbReference type="SMART" id="SM00360">
    <property type="entry name" value="RRM"/>
    <property type="match status" value="1"/>
</dbReference>
<comment type="caution">
    <text evidence="4">The sequence shown here is derived from an EMBL/GenBank/DDBJ whole genome shotgun (WGS) entry which is preliminary data.</text>
</comment>
<reference evidence="4" key="1">
    <citation type="journal article" date="2020" name="Mol. Plant Microbe Interact.">
        <title>Genome Sequence of the Biocontrol Agent Coniothyrium minitans strain Conio (IMI 134523).</title>
        <authorList>
            <person name="Patel D."/>
            <person name="Shittu T.A."/>
            <person name="Baroncelli R."/>
            <person name="Muthumeenakshi S."/>
            <person name="Osborne T.H."/>
            <person name="Janganan T.K."/>
            <person name="Sreenivasaprasad S."/>
        </authorList>
    </citation>
    <scope>NUCLEOTIDE SEQUENCE</scope>
    <source>
        <strain evidence="4">Conio</strain>
    </source>
</reference>
<feature type="region of interest" description="Disordered" evidence="2">
    <location>
        <begin position="1191"/>
        <end position="1333"/>
    </location>
</feature>
<gene>
    <name evidence="4" type="ORF">PMIN01_03459</name>
</gene>
<feature type="compositionally biased region" description="Polar residues" evidence="2">
    <location>
        <begin position="764"/>
        <end position="776"/>
    </location>
</feature>
<dbReference type="EMBL" id="WJXW01000003">
    <property type="protein sequence ID" value="KAF9738176.1"/>
    <property type="molecule type" value="Genomic_DNA"/>
</dbReference>
<feature type="region of interest" description="Disordered" evidence="2">
    <location>
        <begin position="474"/>
        <end position="557"/>
    </location>
</feature>
<proteinExistence type="predicted"/>
<feature type="domain" description="RRM" evidence="3">
    <location>
        <begin position="593"/>
        <end position="674"/>
    </location>
</feature>
<feature type="compositionally biased region" description="Polar residues" evidence="2">
    <location>
        <begin position="1262"/>
        <end position="1278"/>
    </location>
</feature>
<dbReference type="InterPro" id="IPR000504">
    <property type="entry name" value="RRM_dom"/>
</dbReference>
<feature type="compositionally biased region" description="Low complexity" evidence="2">
    <location>
        <begin position="7"/>
        <end position="28"/>
    </location>
</feature>
<feature type="region of interest" description="Disordered" evidence="2">
    <location>
        <begin position="1038"/>
        <end position="1157"/>
    </location>
</feature>